<evidence type="ECO:0008006" key="6">
    <source>
        <dbReference type="Google" id="ProtNLM"/>
    </source>
</evidence>
<feature type="signal peptide" evidence="3">
    <location>
        <begin position="1"/>
        <end position="19"/>
    </location>
</feature>
<evidence type="ECO:0000313" key="4">
    <source>
        <dbReference type="EMBL" id="ETW50923.1"/>
    </source>
</evidence>
<protein>
    <recommendedName>
        <fullName evidence="6">Apical rhoptry neck protein</fullName>
    </recommendedName>
</protein>
<keyword evidence="3" id="KW-0732">Signal</keyword>
<keyword evidence="2" id="KW-0472">Membrane</keyword>
<dbReference type="OrthoDB" id="372826at2759"/>
<gene>
    <name evidence="4" type="ORF">PFMALIP_01082</name>
</gene>
<keyword evidence="2" id="KW-1133">Transmembrane helix</keyword>
<evidence type="ECO:0000256" key="3">
    <source>
        <dbReference type="SAM" id="SignalP"/>
    </source>
</evidence>
<evidence type="ECO:0000256" key="2">
    <source>
        <dbReference type="SAM" id="Phobius"/>
    </source>
</evidence>
<feature type="transmembrane region" description="Helical" evidence="2">
    <location>
        <begin position="170"/>
        <end position="196"/>
    </location>
</feature>
<dbReference type="Proteomes" id="UP000030699">
    <property type="component" value="Unassembled WGS sequence"/>
</dbReference>
<name>A0A024WVG9_PLAFA</name>
<reference evidence="4 5" key="1">
    <citation type="submission" date="2013-02" db="EMBL/GenBank/DDBJ databases">
        <title>The Genome Annotation of Plasmodium falciparum MaliPS096_E11.</title>
        <authorList>
            <consortium name="The Broad Institute Genome Sequencing Platform"/>
            <consortium name="The Broad Institute Genome Sequencing Center for Infectious Disease"/>
            <person name="Neafsey D."/>
            <person name="Hoffman S."/>
            <person name="Volkman S."/>
            <person name="Rosenthal P."/>
            <person name="Walker B."/>
            <person name="Young S.K."/>
            <person name="Zeng Q."/>
            <person name="Gargeya S."/>
            <person name="Fitzgerald M."/>
            <person name="Haas B."/>
            <person name="Abouelleil A."/>
            <person name="Allen A.W."/>
            <person name="Alvarado L."/>
            <person name="Arachchi H.M."/>
            <person name="Berlin A.M."/>
            <person name="Chapman S.B."/>
            <person name="Gainer-Dewar J."/>
            <person name="Goldberg J."/>
            <person name="Griggs A."/>
            <person name="Gujja S."/>
            <person name="Hansen M."/>
            <person name="Howarth C."/>
            <person name="Imamovic A."/>
            <person name="Ireland A."/>
            <person name="Larimer J."/>
            <person name="McCowan C."/>
            <person name="Murphy C."/>
            <person name="Pearson M."/>
            <person name="Poon T.W."/>
            <person name="Priest M."/>
            <person name="Roberts A."/>
            <person name="Saif S."/>
            <person name="Shea T."/>
            <person name="Sisk P."/>
            <person name="Sykes S."/>
            <person name="Wortman J."/>
            <person name="Nusbaum C."/>
            <person name="Birren B."/>
        </authorList>
    </citation>
    <scope>NUCLEOTIDE SEQUENCE [LARGE SCALE GENOMIC DNA]</scope>
    <source>
        <strain evidence="4 5">MaliPS096_E11</strain>
    </source>
</reference>
<organism evidence="4 5">
    <name type="scientific">Plasmodium falciparum MaliPS096_E11</name>
    <dbReference type="NCBI Taxonomy" id="1036727"/>
    <lineage>
        <taxon>Eukaryota</taxon>
        <taxon>Sar</taxon>
        <taxon>Alveolata</taxon>
        <taxon>Apicomplexa</taxon>
        <taxon>Aconoidasida</taxon>
        <taxon>Haemosporida</taxon>
        <taxon>Plasmodiidae</taxon>
        <taxon>Plasmodium</taxon>
        <taxon>Plasmodium (Laverania)</taxon>
    </lineage>
</organism>
<reference evidence="4 5" key="2">
    <citation type="submission" date="2013-02" db="EMBL/GenBank/DDBJ databases">
        <title>The Genome Sequence of Plasmodium falciparum MaliPS096_E11.</title>
        <authorList>
            <consortium name="The Broad Institute Genome Sequencing Platform"/>
            <consortium name="The Broad Institute Genome Sequencing Center for Infectious Disease"/>
            <person name="Neafsey D."/>
            <person name="Cheeseman I."/>
            <person name="Volkman S."/>
            <person name="Adams J."/>
            <person name="Walker B."/>
            <person name="Young S.K."/>
            <person name="Zeng Q."/>
            <person name="Gargeya S."/>
            <person name="Fitzgerald M."/>
            <person name="Haas B."/>
            <person name="Abouelleil A."/>
            <person name="Alvarado L."/>
            <person name="Arachchi H.M."/>
            <person name="Berlin A.M."/>
            <person name="Chapman S.B."/>
            <person name="Dewar J."/>
            <person name="Goldberg J."/>
            <person name="Griggs A."/>
            <person name="Gujja S."/>
            <person name="Hansen M."/>
            <person name="Howarth C."/>
            <person name="Imamovic A."/>
            <person name="Larimer J."/>
            <person name="McCowan C."/>
            <person name="Murphy C."/>
            <person name="Neiman D."/>
            <person name="Pearson M."/>
            <person name="Priest M."/>
            <person name="Roberts A."/>
            <person name="Saif S."/>
            <person name="Shea T."/>
            <person name="Sisk P."/>
            <person name="Sykes S."/>
            <person name="Wortman J."/>
            <person name="Nusbaum C."/>
            <person name="Birren B."/>
        </authorList>
    </citation>
    <scope>NUCLEOTIDE SEQUENCE [LARGE SCALE GENOMIC DNA]</scope>
    <source>
        <strain evidence="4 5">MaliPS096_E11</strain>
    </source>
</reference>
<feature type="chain" id="PRO_5001541124" description="Apical rhoptry neck protein" evidence="3">
    <location>
        <begin position="20"/>
        <end position="198"/>
    </location>
</feature>
<proteinExistence type="predicted"/>
<feature type="region of interest" description="Disordered" evidence="1">
    <location>
        <begin position="37"/>
        <end position="71"/>
    </location>
</feature>
<dbReference type="EMBL" id="KI925506">
    <property type="protein sequence ID" value="ETW50923.1"/>
    <property type="molecule type" value="Genomic_DNA"/>
</dbReference>
<evidence type="ECO:0000256" key="1">
    <source>
        <dbReference type="SAM" id="MobiDB-lite"/>
    </source>
</evidence>
<keyword evidence="2" id="KW-0812">Transmembrane</keyword>
<feature type="compositionally biased region" description="Low complexity" evidence="1">
    <location>
        <begin position="37"/>
        <end position="62"/>
    </location>
</feature>
<dbReference type="AlphaFoldDB" id="A0A024WVG9"/>
<accession>A0A024WVG9</accession>
<evidence type="ECO:0000313" key="5">
    <source>
        <dbReference type="Proteomes" id="UP000030699"/>
    </source>
</evidence>
<sequence>MKKIYFILLILFHLNFMECFRKYDKNKNKILISHSINNNNNSIKNNNNNNNSIKNNNNNNNSFSATSFSSEKNKNKSYTNVLKKKNIYIREESNKTTNIKEDEEKNKKINNNDKETNYSFLSLKFFPFILTSLLHTGINQIPRNTEIELYEFEKSPMIRHMLVAEERKNAYTYMFFIVISFVVVVLIALFIFKFFFNL</sequence>